<feature type="region of interest" description="Disordered" evidence="1">
    <location>
        <begin position="1021"/>
        <end position="1052"/>
    </location>
</feature>
<evidence type="ECO:0000256" key="3">
    <source>
        <dbReference type="SAM" id="SignalP"/>
    </source>
</evidence>
<sequence>MHVAVVSLSLGVLCSLLRVRMSSGGEIKCTLKVPEWLAEDAEECPEAVRLFGGPGPGSAEDQVYKLVGNNGKDMPMYGHKKSQTLMSFYYSDTHMMEAVGGVREWSDATGFWVFHSPYDPKVAGEEPPVLAVLAADVEHWGFMPPERAEWLVCGKERTIDVVCKAVMEEADLHTTSEPGVLSAPCGESRNCDECLVCALPRDSLFITYEARCKFPEDVDPSKEIILERGKKGPVGPYENCFFADPDTPCNLPGWICQKNENFKNFAWCVPGPRRNAQNVKPLHSDFKSPQRILKALSREKFAFEQAEGSLERKRRRLLKECAEQHEEDGEDLGSLLGSDMSSSAGGDINQALRKRCSDQFIDKGDFESPVSSSSLDEEGVLLGFGLEDSEEDDQGDEVDGWGGFTSTDCSRDSNPPCKDLVEAAMRMDDTGLDAETGLEIHAWSDTDRRRLTDAREDKERRRRLQSERGQTNDSEENAAAPESAGWTSPLRGVIELGDFDKPVGDESSFPPTPPVSQQTKTKKKNLGIKCGPKIPITKRAPSITLAPSLICSYLLILAPSMILAPTFLLAPSFAFGPSIIMAARFLTVSFWGFAMIIFGAPVYTNGPIWSFSPELFLAPATNMAPLVGTIPTIVLAPIAFFTVSANLPDIFEDWVFRFVRTDFKEDSKVKRFDNVPVFQPKDAKVDTRSFINFVYTDVFPVNEVVTQVQNTELPTVPVPQKVAGSLGFTTQWALGDFFLANTSPSFVCPRFLLEDPTGGPVPRVQVFFIVPYDFRNGKVFSANCTIPYPSDVLRDVPHMPRHALKAIQVLEGLENLIPPFVKIAGLQALSFGEVVGEGQIPDLGLWLKEWTAEVQGGKREEGEEEGRRARRVLTSEYDPSALARHLDTRRRALSQKRRASSLPSDSRDQNAHEGAEGGSGSGRDSCADLRKAKSPWVQEEIFAYNMAAKQAERESPDGALRSLPSFFGGSKVGELVSELGLKMKNLVGNLGEAGEKAGEHVTPDFDALANELSTLWRYNPNLDDDLEESQPTYGSGTPKGKSLSPFQISGHNVGLNGLEEVLLDDDE</sequence>
<dbReference type="PhylomeDB" id="A0A0G4I2A5"/>
<protein>
    <submittedName>
        <fullName evidence="4">Uncharacterized protein</fullName>
    </submittedName>
</protein>
<reference evidence="4" key="1">
    <citation type="submission" date="2014-11" db="EMBL/GenBank/DDBJ databases">
        <authorList>
            <person name="Otto D Thomas"/>
            <person name="Naeem Raeece"/>
        </authorList>
    </citation>
    <scope>NUCLEOTIDE SEQUENCE</scope>
</reference>
<evidence type="ECO:0000256" key="2">
    <source>
        <dbReference type="SAM" id="Phobius"/>
    </source>
</evidence>
<feature type="transmembrane region" description="Helical" evidence="2">
    <location>
        <begin position="623"/>
        <end position="647"/>
    </location>
</feature>
<organism evidence="4">
    <name type="scientific">Chromera velia CCMP2878</name>
    <dbReference type="NCBI Taxonomy" id="1169474"/>
    <lineage>
        <taxon>Eukaryota</taxon>
        <taxon>Sar</taxon>
        <taxon>Alveolata</taxon>
        <taxon>Colpodellida</taxon>
        <taxon>Chromeraceae</taxon>
        <taxon>Chromera</taxon>
    </lineage>
</organism>
<feature type="region of interest" description="Disordered" evidence="1">
    <location>
        <begin position="892"/>
        <end position="927"/>
    </location>
</feature>
<name>A0A0G4I2A5_9ALVE</name>
<keyword evidence="2" id="KW-1133">Transmembrane helix</keyword>
<feature type="chain" id="PRO_5005192230" evidence="3">
    <location>
        <begin position="25"/>
        <end position="1067"/>
    </location>
</feature>
<feature type="region of interest" description="Disordered" evidence="1">
    <location>
        <begin position="388"/>
        <end position="416"/>
    </location>
</feature>
<feature type="region of interest" description="Disordered" evidence="1">
    <location>
        <begin position="451"/>
        <end position="487"/>
    </location>
</feature>
<feature type="compositionally biased region" description="Basic and acidic residues" evidence="1">
    <location>
        <begin position="905"/>
        <end position="915"/>
    </location>
</feature>
<evidence type="ECO:0000256" key="1">
    <source>
        <dbReference type="SAM" id="MobiDB-lite"/>
    </source>
</evidence>
<keyword evidence="2" id="KW-0472">Membrane</keyword>
<feature type="compositionally biased region" description="Acidic residues" evidence="1">
    <location>
        <begin position="388"/>
        <end position="399"/>
    </location>
</feature>
<dbReference type="AlphaFoldDB" id="A0A0G4I2A5"/>
<proteinExistence type="predicted"/>
<dbReference type="EMBL" id="CDMZ01004825">
    <property type="protein sequence ID" value="CEM51045.1"/>
    <property type="molecule type" value="Genomic_DNA"/>
</dbReference>
<accession>A0A0G4I2A5</accession>
<dbReference type="VEuPathDB" id="CryptoDB:Cvel_10343"/>
<feature type="region of interest" description="Disordered" evidence="1">
    <location>
        <begin position="501"/>
        <end position="524"/>
    </location>
</feature>
<evidence type="ECO:0000313" key="4">
    <source>
        <dbReference type="EMBL" id="CEM51045.1"/>
    </source>
</evidence>
<gene>
    <name evidence="4" type="ORF">Cvel_10343</name>
</gene>
<feature type="transmembrane region" description="Helical" evidence="2">
    <location>
        <begin position="582"/>
        <end position="603"/>
    </location>
</feature>
<keyword evidence="3" id="KW-0732">Signal</keyword>
<keyword evidence="2" id="KW-0812">Transmembrane</keyword>
<feature type="signal peptide" evidence="3">
    <location>
        <begin position="1"/>
        <end position="24"/>
    </location>
</feature>
<feature type="transmembrane region" description="Helical" evidence="2">
    <location>
        <begin position="545"/>
        <end position="570"/>
    </location>
</feature>